<evidence type="ECO:0000313" key="1">
    <source>
        <dbReference type="EMBL" id="GAO13027.1"/>
    </source>
</evidence>
<dbReference type="Proteomes" id="UP000048965">
    <property type="component" value="Unassembled WGS sequence"/>
</dbReference>
<comment type="caution">
    <text evidence="1">The sequence shown here is derived from an EMBL/GenBank/DDBJ whole genome shotgun (WGS) entry which is preliminary data.</text>
</comment>
<evidence type="ECO:0000313" key="2">
    <source>
        <dbReference type="Proteomes" id="UP000048965"/>
    </source>
</evidence>
<gene>
    <name evidence="1" type="ORF">TPA0598_17_00080</name>
</gene>
<keyword evidence="2" id="KW-1185">Reference proteome</keyword>
<accession>A0A0N7YN00</accession>
<dbReference type="EMBL" id="BBNO01000017">
    <property type="protein sequence ID" value="GAO13027.1"/>
    <property type="molecule type" value="Genomic_DNA"/>
</dbReference>
<reference evidence="1 2" key="2">
    <citation type="journal article" date="2015" name="Stand. Genomic Sci.">
        <title>Draft genome sequence of marine-derived Streptomyces sp. TP-A0598, a producer of anti-MRSA antibiotic lydicamycins.</title>
        <authorList>
            <person name="Komaki H."/>
            <person name="Ichikawa N."/>
            <person name="Hosoyama A."/>
            <person name="Fujita N."/>
            <person name="Igarashi Y."/>
        </authorList>
    </citation>
    <scope>NUCLEOTIDE SEQUENCE [LARGE SCALE GENOMIC DNA]</scope>
    <source>
        <strain evidence="1 2">NBRC 110027</strain>
    </source>
</reference>
<organism evidence="1 2">
    <name type="scientific">Streptomyces lydicamycinicus</name>
    <dbReference type="NCBI Taxonomy" id="1546107"/>
    <lineage>
        <taxon>Bacteria</taxon>
        <taxon>Bacillati</taxon>
        <taxon>Actinomycetota</taxon>
        <taxon>Actinomycetes</taxon>
        <taxon>Kitasatosporales</taxon>
        <taxon>Streptomycetaceae</taxon>
        <taxon>Streptomyces</taxon>
    </lineage>
</organism>
<protein>
    <submittedName>
        <fullName evidence="1">Uncharacterized protein</fullName>
    </submittedName>
</protein>
<sequence>MTQIPEEVQARALRAVSDAAKKRDKIIEEAQRPVAEAAVAAVRAGASRTRIREEAGVSPRVLYGWLTAAGIPVRKKKPKAG</sequence>
<name>A0A0N7YN00_9ACTN</name>
<reference evidence="2" key="1">
    <citation type="submission" date="2014-09" db="EMBL/GenBank/DDBJ databases">
        <title>Whole genome shotgun sequence of Streptomyces sp. NBRC 110027.</title>
        <authorList>
            <person name="Komaki H."/>
            <person name="Ichikawa N."/>
            <person name="Katano-Makiyama Y."/>
            <person name="Hosoyama A."/>
            <person name="Hashimoto M."/>
            <person name="Uohara A."/>
            <person name="Kitahashi Y."/>
            <person name="Ohji S."/>
            <person name="Kimura A."/>
            <person name="Yamazoe A."/>
            <person name="Igarashi Y."/>
            <person name="Fujita N."/>
        </authorList>
    </citation>
    <scope>NUCLEOTIDE SEQUENCE [LARGE SCALE GENOMIC DNA]</scope>
    <source>
        <strain evidence="2">NBRC 110027</strain>
    </source>
</reference>
<proteinExistence type="predicted"/>
<dbReference type="RefSeq" id="WP_042162517.1">
    <property type="nucleotide sequence ID" value="NZ_BBNO01000017.1"/>
</dbReference>
<dbReference type="AlphaFoldDB" id="A0A0N7YN00"/>